<keyword evidence="6" id="KW-1185">Reference proteome</keyword>
<dbReference type="GO" id="GO:0005737">
    <property type="term" value="C:cytoplasm"/>
    <property type="evidence" value="ECO:0007669"/>
    <property type="project" value="TreeGrafter"/>
</dbReference>
<dbReference type="AlphaFoldDB" id="D8M7D2"/>
<dbReference type="PANTHER" id="PTHR10048">
    <property type="entry name" value="PHOSPHATIDYLINOSITOL KINASE"/>
    <property type="match status" value="1"/>
</dbReference>
<evidence type="ECO:0000256" key="1">
    <source>
        <dbReference type="ARBA" id="ARBA00022679"/>
    </source>
</evidence>
<keyword evidence="2" id="KW-0418">Kinase</keyword>
<accession>D8M7D2</accession>
<dbReference type="GO" id="GO:0035005">
    <property type="term" value="F:1-phosphatidylinositol-4-phosphate 3-kinase activity"/>
    <property type="evidence" value="ECO:0007669"/>
    <property type="project" value="TreeGrafter"/>
</dbReference>
<dbReference type="GO" id="GO:0005942">
    <property type="term" value="C:phosphatidylinositol 3-kinase complex"/>
    <property type="evidence" value="ECO:0007669"/>
    <property type="project" value="TreeGrafter"/>
</dbReference>
<protein>
    <recommendedName>
        <fullName evidence="4">PI3K/PI4K catalytic domain-containing protein</fullName>
    </recommendedName>
</protein>
<organism evidence="5">
    <name type="scientific">Blastocystis hominis</name>
    <dbReference type="NCBI Taxonomy" id="12968"/>
    <lineage>
        <taxon>Eukaryota</taxon>
        <taxon>Sar</taxon>
        <taxon>Stramenopiles</taxon>
        <taxon>Bigyra</taxon>
        <taxon>Opalozoa</taxon>
        <taxon>Opalinata</taxon>
        <taxon>Blastocystidae</taxon>
        <taxon>Blastocystis</taxon>
    </lineage>
</organism>
<keyword evidence="3" id="KW-0175">Coiled coil</keyword>
<dbReference type="OrthoDB" id="67688at2759"/>
<dbReference type="Gene3D" id="3.30.1010.10">
    <property type="entry name" value="Phosphatidylinositol 3-kinase Catalytic Subunit, Chain A, domain 4"/>
    <property type="match status" value="1"/>
</dbReference>
<feature type="domain" description="PI3K/PI4K catalytic" evidence="4">
    <location>
        <begin position="1"/>
        <end position="249"/>
    </location>
</feature>
<dbReference type="InParanoid" id="D8M7D2"/>
<sequence length="285" mass="32755">MSVLVKKGDDLRKDQLIMGVMKILGRLLEENGLRNLFQCYACLSTSEDEGLIEIVPNSITIGDVYNDANSIAASAMNEEISASKKRNESLRDSIEEMSERFAASLGQYMMFVYLAGIGDRHNDNIMLNQNGYFHIDFGHILGHYKSKMGIKRETHSFLFTKAYFNVLGGETHPNFKCFLENALGCYRVIRRNHTLFYALFELLRDSGIDEIDSDQDTQFFLDSCHLEMSEEEAEQWIEKEIRKAVNSKLPVINDFFHVLRHACIVCSTRPLEWTHRNSNRESSVE</sequence>
<dbReference type="RefSeq" id="XP_012898019.1">
    <property type="nucleotide sequence ID" value="XM_013042565.1"/>
</dbReference>
<name>D8M7D2_BLAHO</name>
<dbReference type="Pfam" id="PF00454">
    <property type="entry name" value="PI3_PI4_kinase"/>
    <property type="match status" value="1"/>
</dbReference>
<dbReference type="InterPro" id="IPR036940">
    <property type="entry name" value="PI3/4_kinase_cat_sf"/>
</dbReference>
<dbReference type="InterPro" id="IPR011009">
    <property type="entry name" value="Kinase-like_dom_sf"/>
</dbReference>
<dbReference type="Gene3D" id="1.10.1070.11">
    <property type="entry name" value="Phosphatidylinositol 3-/4-kinase, catalytic domain"/>
    <property type="match status" value="1"/>
</dbReference>
<dbReference type="SMART" id="SM00146">
    <property type="entry name" value="PI3Kc"/>
    <property type="match status" value="1"/>
</dbReference>
<dbReference type="GO" id="GO:0043491">
    <property type="term" value="P:phosphatidylinositol 3-kinase/protein kinase B signal transduction"/>
    <property type="evidence" value="ECO:0007669"/>
    <property type="project" value="TreeGrafter"/>
</dbReference>
<feature type="coiled-coil region" evidence="3">
    <location>
        <begin position="73"/>
        <end position="100"/>
    </location>
</feature>
<evidence type="ECO:0000313" key="6">
    <source>
        <dbReference type="Proteomes" id="UP000008312"/>
    </source>
</evidence>
<keyword evidence="1" id="KW-0808">Transferase</keyword>
<dbReference type="EMBL" id="FN668672">
    <property type="protein sequence ID" value="CBK23971.2"/>
    <property type="molecule type" value="Genomic_DNA"/>
</dbReference>
<dbReference type="InterPro" id="IPR000403">
    <property type="entry name" value="PI3/4_kinase_cat_dom"/>
</dbReference>
<dbReference type="GO" id="GO:0016303">
    <property type="term" value="F:1-phosphatidylinositol-3-kinase activity"/>
    <property type="evidence" value="ECO:0007669"/>
    <property type="project" value="TreeGrafter"/>
</dbReference>
<dbReference type="PANTHER" id="PTHR10048:SF14">
    <property type="entry name" value="LD28067P"/>
    <property type="match status" value="1"/>
</dbReference>
<dbReference type="InterPro" id="IPR015433">
    <property type="entry name" value="PI3/4_kinase"/>
</dbReference>
<gene>
    <name evidence="5" type="ORF">GSBLH_T00003774001</name>
</gene>
<dbReference type="Proteomes" id="UP000008312">
    <property type="component" value="Unassembled WGS sequence"/>
</dbReference>
<evidence type="ECO:0000256" key="2">
    <source>
        <dbReference type="ARBA" id="ARBA00022777"/>
    </source>
</evidence>
<dbReference type="GO" id="GO:0016477">
    <property type="term" value="P:cell migration"/>
    <property type="evidence" value="ECO:0007669"/>
    <property type="project" value="TreeGrafter"/>
</dbReference>
<dbReference type="OMA" id="PLEWTHR"/>
<dbReference type="PROSITE" id="PS50290">
    <property type="entry name" value="PI3_4_KINASE_3"/>
    <property type="match status" value="1"/>
</dbReference>
<dbReference type="GO" id="GO:0048015">
    <property type="term" value="P:phosphatidylinositol-mediated signaling"/>
    <property type="evidence" value="ECO:0007669"/>
    <property type="project" value="TreeGrafter"/>
</dbReference>
<evidence type="ECO:0000259" key="4">
    <source>
        <dbReference type="PROSITE" id="PS50290"/>
    </source>
</evidence>
<reference evidence="5" key="1">
    <citation type="submission" date="2010-02" db="EMBL/GenBank/DDBJ databases">
        <title>Sequencing and annotation of the Blastocystis hominis genome.</title>
        <authorList>
            <person name="Wincker P."/>
        </authorList>
    </citation>
    <scope>NUCLEOTIDE SEQUENCE</scope>
    <source>
        <strain evidence="5">Singapore isolate B</strain>
    </source>
</reference>
<dbReference type="SUPFAM" id="SSF56112">
    <property type="entry name" value="Protein kinase-like (PK-like)"/>
    <property type="match status" value="1"/>
</dbReference>
<dbReference type="GO" id="GO:0005886">
    <property type="term" value="C:plasma membrane"/>
    <property type="evidence" value="ECO:0007669"/>
    <property type="project" value="TreeGrafter"/>
</dbReference>
<dbReference type="GeneID" id="24920838"/>
<proteinExistence type="predicted"/>
<evidence type="ECO:0000256" key="3">
    <source>
        <dbReference type="SAM" id="Coils"/>
    </source>
</evidence>
<evidence type="ECO:0000313" key="5">
    <source>
        <dbReference type="EMBL" id="CBK23971.2"/>
    </source>
</evidence>